<dbReference type="InterPro" id="IPR051477">
    <property type="entry name" value="Expansin_CellWall"/>
</dbReference>
<comment type="similarity">
    <text evidence="1">Belongs to the expansin family. Expansin A subfamily.</text>
</comment>
<dbReference type="InterPro" id="IPR049818">
    <property type="entry name" value="Expansin_EXLX1-like"/>
</dbReference>
<keyword evidence="4" id="KW-0325">Glycoprotein</keyword>
<dbReference type="InterPro" id="IPR009009">
    <property type="entry name" value="RlpA-like_DPBB"/>
</dbReference>
<dbReference type="PROSITE" id="PS50842">
    <property type="entry name" value="EXPANSIN_EG45"/>
    <property type="match status" value="1"/>
</dbReference>
<dbReference type="Pfam" id="PF03330">
    <property type="entry name" value="DPBB_1"/>
    <property type="match status" value="1"/>
</dbReference>
<dbReference type="Gene3D" id="2.40.40.10">
    <property type="entry name" value="RlpA-like domain"/>
    <property type="match status" value="1"/>
</dbReference>
<dbReference type="InterPro" id="IPR036749">
    <property type="entry name" value="Expansin_CBD_sf"/>
</dbReference>
<reference evidence="8 9" key="1">
    <citation type="submission" date="2023-11" db="EMBL/GenBank/DDBJ databases">
        <title>Dfirmibasis_genome.</title>
        <authorList>
            <person name="Edelbroek B."/>
            <person name="Kjellin J."/>
            <person name="Jerlstrom-Hultqvist J."/>
            <person name="Soderbom F."/>
        </authorList>
    </citation>
    <scope>NUCLEOTIDE SEQUENCE [LARGE SCALE GENOMIC DNA]</scope>
    <source>
        <strain evidence="8 9">TNS-C-14</strain>
    </source>
</reference>
<accession>A0AAN7YQB1</accession>
<feature type="chain" id="PRO_5042905587" description="Expansin-like EG45 domain-containing protein" evidence="6">
    <location>
        <begin position="20"/>
        <end position="339"/>
    </location>
</feature>
<dbReference type="NCBIfam" id="NF041144">
    <property type="entry name" value="expansin_EXLX1"/>
    <property type="match status" value="1"/>
</dbReference>
<evidence type="ECO:0000256" key="4">
    <source>
        <dbReference type="ARBA" id="ARBA00023180"/>
    </source>
</evidence>
<protein>
    <recommendedName>
        <fullName evidence="7">Expansin-like EG45 domain-containing protein</fullName>
    </recommendedName>
</protein>
<evidence type="ECO:0000313" key="8">
    <source>
        <dbReference type="EMBL" id="KAK5577741.1"/>
    </source>
</evidence>
<keyword evidence="9" id="KW-1185">Reference proteome</keyword>
<comment type="caution">
    <text evidence="8">The sequence shown here is derived from an EMBL/GenBank/DDBJ whole genome shotgun (WGS) entry which is preliminary data.</text>
</comment>
<proteinExistence type="inferred from homology"/>
<dbReference type="EMBL" id="JAVFKY010000004">
    <property type="protein sequence ID" value="KAK5577741.1"/>
    <property type="molecule type" value="Genomic_DNA"/>
</dbReference>
<dbReference type="Proteomes" id="UP001344447">
    <property type="component" value="Unassembled WGS sequence"/>
</dbReference>
<feature type="compositionally biased region" description="Low complexity" evidence="5">
    <location>
        <begin position="251"/>
        <end position="279"/>
    </location>
</feature>
<dbReference type="CDD" id="cd22271">
    <property type="entry name" value="DPBB_EXP_N-like"/>
    <property type="match status" value="1"/>
</dbReference>
<dbReference type="AlphaFoldDB" id="A0AAN7YQB1"/>
<dbReference type="InterPro" id="IPR036908">
    <property type="entry name" value="RlpA-like_sf"/>
</dbReference>
<feature type="region of interest" description="Disordered" evidence="5">
    <location>
        <begin position="250"/>
        <end position="286"/>
    </location>
</feature>
<evidence type="ECO:0000313" key="9">
    <source>
        <dbReference type="Proteomes" id="UP001344447"/>
    </source>
</evidence>
<evidence type="ECO:0000256" key="5">
    <source>
        <dbReference type="SAM" id="MobiDB-lite"/>
    </source>
</evidence>
<evidence type="ECO:0000256" key="1">
    <source>
        <dbReference type="ARBA" id="ARBA00005392"/>
    </source>
</evidence>
<dbReference type="SMART" id="SM00837">
    <property type="entry name" value="DPBB_1"/>
    <property type="match status" value="1"/>
</dbReference>
<dbReference type="InterPro" id="IPR007112">
    <property type="entry name" value="Expansin/allergen_DPBB_dom"/>
</dbReference>
<dbReference type="PANTHER" id="PTHR31836:SF2">
    <property type="entry name" value="EXPANSIN-LIKE PROTEIN 3-RELATED"/>
    <property type="match status" value="1"/>
</dbReference>
<evidence type="ECO:0000256" key="6">
    <source>
        <dbReference type="SAM" id="SignalP"/>
    </source>
</evidence>
<dbReference type="PROSITE" id="PS51257">
    <property type="entry name" value="PROKAR_LIPOPROTEIN"/>
    <property type="match status" value="1"/>
</dbReference>
<evidence type="ECO:0000256" key="3">
    <source>
        <dbReference type="ARBA" id="ARBA00023157"/>
    </source>
</evidence>
<organism evidence="8 9">
    <name type="scientific">Dictyostelium firmibasis</name>
    <dbReference type="NCBI Taxonomy" id="79012"/>
    <lineage>
        <taxon>Eukaryota</taxon>
        <taxon>Amoebozoa</taxon>
        <taxon>Evosea</taxon>
        <taxon>Eumycetozoa</taxon>
        <taxon>Dictyostelia</taxon>
        <taxon>Dictyosteliales</taxon>
        <taxon>Dictyosteliaceae</taxon>
        <taxon>Dictyostelium</taxon>
    </lineage>
</organism>
<keyword evidence="3" id="KW-1015">Disulfide bond</keyword>
<keyword evidence="2 6" id="KW-0732">Signal</keyword>
<evidence type="ECO:0000256" key="2">
    <source>
        <dbReference type="ARBA" id="ARBA00022729"/>
    </source>
</evidence>
<sequence length="339" mass="37570">MKLYLIFLVWSTLLNFISSQSCPFSQSIINGASATYYTAMDAGNCGYEKLTGPLGPGNYMIAALGTKLYQLGGQCGQCFKISNSKNATVTVMATDSCNDAGYCQRDNHFDLSPTAFSILGLQSQGVLDGLSYVKVPCEVTGNVKIMMKDGSNDYWTSFFIFNSKVIIKQVSIKLSNSNQFVPLTQTTYNYWPSSISGGQFQVRIESIGGEFIYVTIPKVESRKVYETTSQFSTSCSSNKFFETTTSYHLNPQTSTPQTSNPQTSTPQTSKPQTSVPQTSNPQSSIPSYCQQYIKQPNYIMAKPSFGNMEQNEDFLQSSSSKLIPNILFITFLIVFLYTY</sequence>
<feature type="signal peptide" evidence="6">
    <location>
        <begin position="1"/>
        <end position="19"/>
    </location>
</feature>
<gene>
    <name evidence="8" type="ORF">RB653_002689</name>
</gene>
<name>A0AAN7YQB1_9MYCE</name>
<evidence type="ECO:0000259" key="7">
    <source>
        <dbReference type="PROSITE" id="PS50842"/>
    </source>
</evidence>
<dbReference type="SUPFAM" id="SSF50685">
    <property type="entry name" value="Barwin-like endoglucanases"/>
    <property type="match status" value="1"/>
</dbReference>
<dbReference type="PANTHER" id="PTHR31836">
    <property type="match status" value="1"/>
</dbReference>
<dbReference type="Gene3D" id="2.60.40.760">
    <property type="entry name" value="Expansin, cellulose-binding-like domain"/>
    <property type="match status" value="1"/>
</dbReference>
<feature type="domain" description="Expansin-like EG45" evidence="7">
    <location>
        <begin position="42"/>
        <end position="142"/>
    </location>
</feature>
<dbReference type="SUPFAM" id="SSF49590">
    <property type="entry name" value="PHL pollen allergen"/>
    <property type="match status" value="1"/>
</dbReference>